<keyword evidence="4" id="KW-0496">Mitochondrion</keyword>
<gene>
    <name evidence="8" type="primary">LOC101333153</name>
</gene>
<keyword evidence="7" id="KW-1185">Reference proteome</keyword>
<comment type="subcellular location">
    <subcellularLocation>
        <location evidence="1">Mitochondrion</location>
    </subcellularLocation>
</comment>
<evidence type="ECO:0000256" key="1">
    <source>
        <dbReference type="ARBA" id="ARBA00004173"/>
    </source>
</evidence>
<reference evidence="8" key="1">
    <citation type="submission" date="2025-08" db="UniProtKB">
        <authorList>
            <consortium name="RefSeq"/>
        </authorList>
    </citation>
    <scope>IDENTIFICATION</scope>
    <source>
        <tissue evidence="8">Spleen</tissue>
    </source>
</reference>
<dbReference type="GO" id="GO:0005840">
    <property type="term" value="C:ribosome"/>
    <property type="evidence" value="ECO:0007669"/>
    <property type="project" value="UniProtKB-KW"/>
</dbReference>
<protein>
    <recommendedName>
        <fullName evidence="6">Small ribosomal subunit protein mS33</fullName>
    </recommendedName>
</protein>
<keyword evidence="5" id="KW-0687">Ribonucleoprotein</keyword>
<dbReference type="InterPro" id="IPR013219">
    <property type="entry name" value="Ribosomal_mS33"/>
</dbReference>
<accession>A0A6J3RPP9</accession>
<dbReference type="GO" id="GO:0005739">
    <property type="term" value="C:mitochondrion"/>
    <property type="evidence" value="ECO:0007669"/>
    <property type="project" value="UniProtKB-SubCell"/>
</dbReference>
<dbReference type="InParanoid" id="A0A6J3RPP9"/>
<dbReference type="RefSeq" id="XP_033716243.1">
    <property type="nucleotide sequence ID" value="XM_033860352.1"/>
</dbReference>
<keyword evidence="3" id="KW-0689">Ribosomal protein</keyword>
<dbReference type="PANTHER" id="PTHR13362:SF2">
    <property type="entry name" value="SMALL RIBOSOMAL SUBUNIT PROTEIN MS33"/>
    <property type="match status" value="1"/>
</dbReference>
<dbReference type="PANTHER" id="PTHR13362">
    <property type="entry name" value="MITOCHONDRIAL RIBOSOMAL PROTEIN S33"/>
    <property type="match status" value="1"/>
</dbReference>
<evidence type="ECO:0000256" key="2">
    <source>
        <dbReference type="ARBA" id="ARBA00008970"/>
    </source>
</evidence>
<comment type="similarity">
    <text evidence="2">Belongs to the mitochondrion-specific ribosomal protein mS33 family.</text>
</comment>
<dbReference type="OrthoDB" id="5980584at2759"/>
<dbReference type="Pfam" id="PF08293">
    <property type="entry name" value="MRP-S33"/>
    <property type="match status" value="1"/>
</dbReference>
<dbReference type="AlphaFoldDB" id="A0A6J3RPP9"/>
<proteinExistence type="inferred from homology"/>
<evidence type="ECO:0000313" key="8">
    <source>
        <dbReference type="RefSeq" id="XP_033716243.1"/>
    </source>
</evidence>
<name>A0A6J3RPP9_TURTR</name>
<dbReference type="GO" id="GO:1990904">
    <property type="term" value="C:ribonucleoprotein complex"/>
    <property type="evidence" value="ECO:0007669"/>
    <property type="project" value="UniProtKB-KW"/>
</dbReference>
<evidence type="ECO:0000256" key="4">
    <source>
        <dbReference type="ARBA" id="ARBA00023128"/>
    </source>
</evidence>
<sequence>MEGKVINYAVLISYARFLFSRNRGVFLQKTLPLQDGKNMDPCVTNWKRVIKKPAHPETSTLGFVMNDKHYEGKYLKYVLLPVQRRQERCEVDLNLTYILEPSPTYPSQDQPNFRDLQTMTEGLFLLAAQEVSSVSEYAFHMSHLSAQLFGEVARPTDSKSMQVVKLFSEQPLANRKETYDWYLSHNTYFALMGALYFLDLYRDEHQDFQDEQLHLKICGKWKPRKGEGKRTAKKKVLVHQERRLFPQGLRARGSVFIVLPHTGGV</sequence>
<evidence type="ECO:0000313" key="7">
    <source>
        <dbReference type="Proteomes" id="UP000245320"/>
    </source>
</evidence>
<organism evidence="7 8">
    <name type="scientific">Tursiops truncatus</name>
    <name type="common">Atlantic bottle-nosed dolphin</name>
    <name type="synonym">Delphinus truncatus</name>
    <dbReference type="NCBI Taxonomy" id="9739"/>
    <lineage>
        <taxon>Eukaryota</taxon>
        <taxon>Metazoa</taxon>
        <taxon>Chordata</taxon>
        <taxon>Craniata</taxon>
        <taxon>Vertebrata</taxon>
        <taxon>Euteleostomi</taxon>
        <taxon>Mammalia</taxon>
        <taxon>Eutheria</taxon>
        <taxon>Laurasiatheria</taxon>
        <taxon>Artiodactyla</taxon>
        <taxon>Whippomorpha</taxon>
        <taxon>Cetacea</taxon>
        <taxon>Odontoceti</taxon>
        <taxon>Delphinidae</taxon>
        <taxon>Tursiops</taxon>
    </lineage>
</organism>
<evidence type="ECO:0000256" key="5">
    <source>
        <dbReference type="ARBA" id="ARBA00023274"/>
    </source>
</evidence>
<evidence type="ECO:0000256" key="3">
    <source>
        <dbReference type="ARBA" id="ARBA00022980"/>
    </source>
</evidence>
<evidence type="ECO:0000256" key="6">
    <source>
        <dbReference type="ARBA" id="ARBA00035132"/>
    </source>
</evidence>
<dbReference type="Proteomes" id="UP000245320">
    <property type="component" value="Chromosome 7"/>
</dbReference>